<evidence type="ECO:0000313" key="5">
    <source>
        <dbReference type="EMBL" id="ABS03420.1"/>
    </source>
</evidence>
<feature type="transmembrane region" description="Helical" evidence="2">
    <location>
        <begin position="224"/>
        <end position="242"/>
    </location>
</feature>
<sequence>MGARPARGPRVTAPASVGWGLPGAGAEPLHRGCGRGPPSGPPRADHEEGAARAPTGTVSGRKQGVGLTQMWRTLAPVAAAEVADDVFARRTLARVLGLQYVLGGALAALFALVVLPAATRSPVLTCAVTAFAAGAVMEVVSLLRLSSRAFTVLSHACILSAQVVVAAAHVAAGEAGGPLMLFLLWTSPYAGIFSARARWLHVAAACVALVTASAALPGAFGTKVVSIAIFAATLVITSMLTAQMTTRLRRSATQDPLTGLPNRRLLHATVAAALARRAARGGAVAVLLIDLDRFKHVNDTFGHEIGDALLQQVVPRLMAQLGPADVLARLGGDEFAVVCEDSSGAVGPVQTAARLTRVWAEPVLVDGRTLHVSGSIGVALAGDGATPRTLLRDADAAMYESKRRGPGAFQVFSTDIAARTHRLLLLEQGLQRAVERRELAVHYQPVLALTGPRAGHAVGAEALLRWRSAELGPVGPDEFIPVAESAGLVNALGDWVLDRVMTDLAGWRARGQVDDDFQVAVNVSAHQLTPVLPGQVAGLLARHGLGARSVGLEVTETAVVEGGTAPQVLAELRDLGVSLLLDDFGTGYSSLSQLQELPFDVVKVDRSFVAGMTRSARDRALVLAVLNLAEALGMAVVAEGVEEREQAEQLRVAGCSAAQGWYFARAVPAAELPAALQQAVGELALTRPSTPT</sequence>
<keyword evidence="2" id="KW-0472">Membrane</keyword>
<dbReference type="SMART" id="SM00267">
    <property type="entry name" value="GGDEF"/>
    <property type="match status" value="1"/>
</dbReference>
<dbReference type="Pfam" id="PF00563">
    <property type="entry name" value="EAL"/>
    <property type="match status" value="1"/>
</dbReference>
<dbReference type="PROSITE" id="PS50883">
    <property type="entry name" value="EAL"/>
    <property type="match status" value="1"/>
</dbReference>
<accession>A6W9D1</accession>
<dbReference type="InterPro" id="IPR035919">
    <property type="entry name" value="EAL_sf"/>
</dbReference>
<keyword evidence="6" id="KW-1185">Reference proteome</keyword>
<dbReference type="PANTHER" id="PTHR44757">
    <property type="entry name" value="DIGUANYLATE CYCLASE DGCP"/>
    <property type="match status" value="1"/>
</dbReference>
<dbReference type="PANTHER" id="PTHR44757:SF2">
    <property type="entry name" value="BIOFILM ARCHITECTURE MAINTENANCE PROTEIN MBAA"/>
    <property type="match status" value="1"/>
</dbReference>
<dbReference type="NCBIfam" id="TIGR00254">
    <property type="entry name" value="GGDEF"/>
    <property type="match status" value="1"/>
</dbReference>
<feature type="transmembrane region" description="Helical" evidence="2">
    <location>
        <begin position="199"/>
        <end position="218"/>
    </location>
</feature>
<feature type="domain" description="EAL" evidence="3">
    <location>
        <begin position="423"/>
        <end position="680"/>
    </location>
</feature>
<dbReference type="HOGENOM" id="CLU_000445_129_3_11"/>
<feature type="domain" description="GGDEF" evidence="4">
    <location>
        <begin position="282"/>
        <end position="414"/>
    </location>
</feature>
<dbReference type="eggNOG" id="COG5001">
    <property type="taxonomic scope" value="Bacteria"/>
</dbReference>
<evidence type="ECO:0000313" key="6">
    <source>
        <dbReference type="Proteomes" id="UP000001116"/>
    </source>
</evidence>
<feature type="transmembrane region" description="Helical" evidence="2">
    <location>
        <begin position="95"/>
        <end position="115"/>
    </location>
</feature>
<dbReference type="KEGG" id="kra:Krad_1934"/>
<dbReference type="Gene3D" id="3.30.70.270">
    <property type="match status" value="1"/>
</dbReference>
<dbReference type="PROSITE" id="PS50887">
    <property type="entry name" value="GGDEF"/>
    <property type="match status" value="1"/>
</dbReference>
<evidence type="ECO:0000256" key="2">
    <source>
        <dbReference type="SAM" id="Phobius"/>
    </source>
</evidence>
<dbReference type="InterPro" id="IPR043128">
    <property type="entry name" value="Rev_trsase/Diguanyl_cyclase"/>
</dbReference>
<evidence type="ECO:0000256" key="1">
    <source>
        <dbReference type="SAM" id="MobiDB-lite"/>
    </source>
</evidence>
<dbReference type="SMART" id="SM00052">
    <property type="entry name" value="EAL"/>
    <property type="match status" value="1"/>
</dbReference>
<dbReference type="CDD" id="cd01949">
    <property type="entry name" value="GGDEF"/>
    <property type="match status" value="1"/>
</dbReference>
<dbReference type="InterPro" id="IPR001633">
    <property type="entry name" value="EAL_dom"/>
</dbReference>
<dbReference type="SUPFAM" id="SSF55073">
    <property type="entry name" value="Nucleotide cyclase"/>
    <property type="match status" value="1"/>
</dbReference>
<protein>
    <submittedName>
        <fullName evidence="5">Diguanylate cyclase/phosphodiesterase</fullName>
    </submittedName>
</protein>
<keyword evidence="2" id="KW-0812">Transmembrane</keyword>
<organism evidence="5 6">
    <name type="scientific">Kineococcus radiotolerans (strain ATCC BAA-149 / DSM 14245 / SRS30216)</name>
    <dbReference type="NCBI Taxonomy" id="266940"/>
    <lineage>
        <taxon>Bacteria</taxon>
        <taxon>Bacillati</taxon>
        <taxon>Actinomycetota</taxon>
        <taxon>Actinomycetes</taxon>
        <taxon>Kineosporiales</taxon>
        <taxon>Kineosporiaceae</taxon>
        <taxon>Kineococcus</taxon>
    </lineage>
</organism>
<dbReference type="EMBL" id="CP000750">
    <property type="protein sequence ID" value="ABS03420.1"/>
    <property type="molecule type" value="Genomic_DNA"/>
</dbReference>
<keyword evidence="2" id="KW-1133">Transmembrane helix</keyword>
<feature type="transmembrane region" description="Helical" evidence="2">
    <location>
        <begin position="121"/>
        <end position="143"/>
    </location>
</feature>
<gene>
    <name evidence="5" type="ordered locus">Krad_1934</name>
</gene>
<reference evidence="6" key="1">
    <citation type="journal article" date="2008" name="PLoS ONE">
        <title>Survival in nuclear waste, extreme resistance, and potential applications gleaned from the genome sequence of Kineococcus radiotolerans SRS30216.</title>
        <authorList>
            <person name="Bagwell C.E."/>
            <person name="Bhat S."/>
            <person name="Hawkins G.M."/>
            <person name="Smith B.W."/>
            <person name="Biswas T."/>
            <person name="Hoover T.R."/>
            <person name="Saunders E."/>
            <person name="Han C.S."/>
            <person name="Tsodikov O.V."/>
            <person name="Shimkets L.J."/>
        </authorList>
    </citation>
    <scope>NUCLEOTIDE SEQUENCE [LARGE SCALE GENOMIC DNA]</scope>
    <source>
        <strain evidence="6">ATCC BAA-149 / DSM 14245 / SRS30216</strain>
    </source>
</reference>
<dbReference type="Gene3D" id="3.20.20.450">
    <property type="entry name" value="EAL domain"/>
    <property type="match status" value="1"/>
</dbReference>
<dbReference type="SUPFAM" id="SSF141868">
    <property type="entry name" value="EAL domain-like"/>
    <property type="match status" value="1"/>
</dbReference>
<dbReference type="CDD" id="cd01948">
    <property type="entry name" value="EAL"/>
    <property type="match status" value="1"/>
</dbReference>
<dbReference type="Pfam" id="PF00990">
    <property type="entry name" value="GGDEF"/>
    <property type="match status" value="1"/>
</dbReference>
<feature type="region of interest" description="Disordered" evidence="1">
    <location>
        <begin position="1"/>
        <end position="59"/>
    </location>
</feature>
<dbReference type="InterPro" id="IPR029787">
    <property type="entry name" value="Nucleotide_cyclase"/>
</dbReference>
<dbReference type="InterPro" id="IPR000160">
    <property type="entry name" value="GGDEF_dom"/>
</dbReference>
<dbReference type="STRING" id="266940.Krad_1934"/>
<evidence type="ECO:0000259" key="4">
    <source>
        <dbReference type="PROSITE" id="PS50887"/>
    </source>
</evidence>
<dbReference type="Proteomes" id="UP000001116">
    <property type="component" value="Chromosome"/>
</dbReference>
<name>A6W9D1_KINRD</name>
<dbReference type="InterPro" id="IPR052155">
    <property type="entry name" value="Biofilm_reg_signaling"/>
</dbReference>
<proteinExistence type="predicted"/>
<evidence type="ECO:0000259" key="3">
    <source>
        <dbReference type="PROSITE" id="PS50883"/>
    </source>
</evidence>
<dbReference type="AlphaFoldDB" id="A6W9D1"/>